<dbReference type="Gene3D" id="1.10.10.10">
    <property type="entry name" value="Winged helix-like DNA-binding domain superfamily/Winged helix DNA-binding domain"/>
    <property type="match status" value="1"/>
</dbReference>
<protein>
    <recommendedName>
        <fullName evidence="3">HTH deoR-type domain-containing protein</fullName>
    </recommendedName>
</protein>
<name>A0A1G2UHL6_9BACT</name>
<organism evidence="1 2">
    <name type="scientific">Candidatus Zambryskibacteria bacterium RIFCSPLOWO2_02_FULL_39_14</name>
    <dbReference type="NCBI Taxonomy" id="1802769"/>
    <lineage>
        <taxon>Bacteria</taxon>
        <taxon>Candidatus Zambryskiibacteriota</taxon>
    </lineage>
</organism>
<reference evidence="1 2" key="1">
    <citation type="journal article" date="2016" name="Nat. Commun.">
        <title>Thousands of microbial genomes shed light on interconnected biogeochemical processes in an aquifer system.</title>
        <authorList>
            <person name="Anantharaman K."/>
            <person name="Brown C.T."/>
            <person name="Hug L.A."/>
            <person name="Sharon I."/>
            <person name="Castelle C.J."/>
            <person name="Probst A.J."/>
            <person name="Thomas B.C."/>
            <person name="Singh A."/>
            <person name="Wilkins M.J."/>
            <person name="Karaoz U."/>
            <person name="Brodie E.L."/>
            <person name="Williams K.H."/>
            <person name="Hubbard S.S."/>
            <person name="Banfield J.F."/>
        </authorList>
    </citation>
    <scope>NUCLEOTIDE SEQUENCE [LARGE SCALE GENOMIC DNA]</scope>
</reference>
<dbReference type="InterPro" id="IPR036388">
    <property type="entry name" value="WH-like_DNA-bd_sf"/>
</dbReference>
<sequence>MADFTGKSERLSSAVYLITSFFSDQEPIKWKLRILSSDLISLSIIVKDNLSKDREVVNLKIRNILLETISLLSVVRNVGLVSDTNYSLLHGEFLKYIDLLNIPIGLLNKDNNLALATDFFNVDSQNDKTPEYTGRTLLIDKNDEVLQERNSQELANRATNIDKGHLSRLSSHDIDIVRNTGNLKDFGVVSVKKNSRQSIIVAILKRKKEIMIKDISPLISGCSEKTIQRELSEMVRAGVLKKVGEKRWSRYSLA</sequence>
<comment type="caution">
    <text evidence="1">The sequence shown here is derived from an EMBL/GenBank/DDBJ whole genome shotgun (WGS) entry which is preliminary data.</text>
</comment>
<dbReference type="AlphaFoldDB" id="A0A1G2UHL6"/>
<evidence type="ECO:0008006" key="3">
    <source>
        <dbReference type="Google" id="ProtNLM"/>
    </source>
</evidence>
<evidence type="ECO:0000313" key="2">
    <source>
        <dbReference type="Proteomes" id="UP000177096"/>
    </source>
</evidence>
<gene>
    <name evidence="1" type="ORF">A3I86_02275</name>
</gene>
<evidence type="ECO:0000313" key="1">
    <source>
        <dbReference type="EMBL" id="OHB08917.1"/>
    </source>
</evidence>
<dbReference type="EMBL" id="MHWM01000016">
    <property type="protein sequence ID" value="OHB08917.1"/>
    <property type="molecule type" value="Genomic_DNA"/>
</dbReference>
<dbReference type="Proteomes" id="UP000177096">
    <property type="component" value="Unassembled WGS sequence"/>
</dbReference>
<proteinExistence type="predicted"/>
<accession>A0A1G2UHL6</accession>